<gene>
    <name evidence="1" type="ORF">GCM10023215_31430</name>
</gene>
<organism evidence="1 2">
    <name type="scientific">Pseudonocardia yuanmonensis</name>
    <dbReference type="NCBI Taxonomy" id="1095914"/>
    <lineage>
        <taxon>Bacteria</taxon>
        <taxon>Bacillati</taxon>
        <taxon>Actinomycetota</taxon>
        <taxon>Actinomycetes</taxon>
        <taxon>Pseudonocardiales</taxon>
        <taxon>Pseudonocardiaceae</taxon>
        <taxon>Pseudonocardia</taxon>
    </lineage>
</organism>
<evidence type="ECO:0000313" key="1">
    <source>
        <dbReference type="EMBL" id="GAA4692090.1"/>
    </source>
</evidence>
<proteinExistence type="predicted"/>
<name>A0ABP8WPW0_9PSEU</name>
<dbReference type="EMBL" id="BAABIC010000009">
    <property type="protein sequence ID" value="GAA4692090.1"/>
    <property type="molecule type" value="Genomic_DNA"/>
</dbReference>
<reference evidence="2" key="1">
    <citation type="journal article" date="2019" name="Int. J. Syst. Evol. Microbiol.">
        <title>The Global Catalogue of Microorganisms (GCM) 10K type strain sequencing project: providing services to taxonomists for standard genome sequencing and annotation.</title>
        <authorList>
            <consortium name="The Broad Institute Genomics Platform"/>
            <consortium name="The Broad Institute Genome Sequencing Center for Infectious Disease"/>
            <person name="Wu L."/>
            <person name="Ma J."/>
        </authorList>
    </citation>
    <scope>NUCLEOTIDE SEQUENCE [LARGE SCALE GENOMIC DNA]</scope>
    <source>
        <strain evidence="2">JCM 18055</strain>
    </source>
</reference>
<keyword evidence="2" id="KW-1185">Reference proteome</keyword>
<evidence type="ECO:0000313" key="2">
    <source>
        <dbReference type="Proteomes" id="UP001500325"/>
    </source>
</evidence>
<protein>
    <submittedName>
        <fullName evidence="1">Uncharacterized protein</fullName>
    </submittedName>
</protein>
<sequence length="41" mass="4373">MILAADNVQSMVIPGAVQWVSEQALEQMPAALTAILATFRS</sequence>
<dbReference type="Proteomes" id="UP001500325">
    <property type="component" value="Unassembled WGS sequence"/>
</dbReference>
<comment type="caution">
    <text evidence="1">The sequence shown here is derived from an EMBL/GenBank/DDBJ whole genome shotgun (WGS) entry which is preliminary data.</text>
</comment>
<accession>A0ABP8WPW0</accession>